<evidence type="ECO:0000313" key="2">
    <source>
        <dbReference type="EMBL" id="TPW32885.1"/>
    </source>
</evidence>
<proteinExistence type="predicted"/>
<dbReference type="Pfam" id="PF08241">
    <property type="entry name" value="Methyltransf_11"/>
    <property type="match status" value="1"/>
</dbReference>
<keyword evidence="2" id="KW-0489">Methyltransferase</keyword>
<dbReference type="GO" id="GO:0008757">
    <property type="term" value="F:S-adenosylmethionine-dependent methyltransferase activity"/>
    <property type="evidence" value="ECO:0007669"/>
    <property type="project" value="InterPro"/>
</dbReference>
<sequence length="271" mass="29131">MTNTDTEQALAEAYDRALALEKEGSFDAAALAYHEVLALDPEDRAGATVRLASMGRGATPPKAPDAYVSTLFDQHAEVFDDVLVDQLGYCVPLLLRERLQAVGRTRFARLLDLGCGTGLAGGALRDMVDHATGIDLAESMVALADERDVYDDLYVGEVVDFLTEIEEPAWDLIAATDVLPYLGFLETFLAGAARCSENGAILAFSSETLPDQAFAGAPFKVGPQQRFAHAESYVHMALTEAGFTCLEAGEIVVRQESGTPTPGHLYLAERL</sequence>
<evidence type="ECO:0000259" key="1">
    <source>
        <dbReference type="Pfam" id="PF08241"/>
    </source>
</evidence>
<dbReference type="SUPFAM" id="SSF53335">
    <property type="entry name" value="S-adenosyl-L-methionine-dependent methyltransferases"/>
    <property type="match status" value="1"/>
</dbReference>
<dbReference type="PANTHER" id="PTHR43861">
    <property type="entry name" value="TRANS-ACONITATE 2-METHYLTRANSFERASE-RELATED"/>
    <property type="match status" value="1"/>
</dbReference>
<dbReference type="PANTHER" id="PTHR43861:SF1">
    <property type="entry name" value="TRANS-ACONITATE 2-METHYLTRANSFERASE"/>
    <property type="match status" value="1"/>
</dbReference>
<dbReference type="GO" id="GO:0032259">
    <property type="term" value="P:methylation"/>
    <property type="evidence" value="ECO:0007669"/>
    <property type="project" value="UniProtKB-KW"/>
</dbReference>
<gene>
    <name evidence="2" type="ORF">FJU11_01280</name>
</gene>
<dbReference type="OrthoDB" id="465636at2"/>
<comment type="caution">
    <text evidence="2">The sequence shown here is derived from an EMBL/GenBank/DDBJ whole genome shotgun (WGS) entry which is preliminary data.</text>
</comment>
<dbReference type="CDD" id="cd02440">
    <property type="entry name" value="AdoMet_MTases"/>
    <property type="match status" value="1"/>
</dbReference>
<reference evidence="2 3" key="1">
    <citation type="submission" date="2019-06" db="EMBL/GenBank/DDBJ databases">
        <authorList>
            <person name="Li M."/>
        </authorList>
    </citation>
    <scope>NUCLEOTIDE SEQUENCE [LARGE SCALE GENOMIC DNA]</scope>
    <source>
        <strain evidence="2 3">BGMRC6574</strain>
    </source>
</reference>
<dbReference type="InterPro" id="IPR013216">
    <property type="entry name" value="Methyltransf_11"/>
</dbReference>
<organism evidence="2 3">
    <name type="scientific">Pararhizobium mangrovi</name>
    <dbReference type="NCBI Taxonomy" id="2590452"/>
    <lineage>
        <taxon>Bacteria</taxon>
        <taxon>Pseudomonadati</taxon>
        <taxon>Pseudomonadota</taxon>
        <taxon>Alphaproteobacteria</taxon>
        <taxon>Hyphomicrobiales</taxon>
        <taxon>Rhizobiaceae</taxon>
        <taxon>Rhizobium/Agrobacterium group</taxon>
        <taxon>Pararhizobium</taxon>
    </lineage>
</organism>
<evidence type="ECO:0000313" key="3">
    <source>
        <dbReference type="Proteomes" id="UP000320314"/>
    </source>
</evidence>
<dbReference type="AlphaFoldDB" id="A0A506UHT2"/>
<dbReference type="Proteomes" id="UP000320314">
    <property type="component" value="Unassembled WGS sequence"/>
</dbReference>
<dbReference type="EMBL" id="VHLH01000001">
    <property type="protein sequence ID" value="TPW32885.1"/>
    <property type="molecule type" value="Genomic_DNA"/>
</dbReference>
<accession>A0A506UHT2</accession>
<dbReference type="RefSeq" id="WP_141165188.1">
    <property type="nucleotide sequence ID" value="NZ_VHLH01000001.1"/>
</dbReference>
<keyword evidence="3" id="KW-1185">Reference proteome</keyword>
<dbReference type="Gene3D" id="3.40.50.150">
    <property type="entry name" value="Vaccinia Virus protein VP39"/>
    <property type="match status" value="1"/>
</dbReference>
<keyword evidence="2" id="KW-0808">Transferase</keyword>
<protein>
    <submittedName>
        <fullName evidence="2">Methyltransferase domain-containing protein</fullName>
    </submittedName>
</protein>
<name>A0A506UHT2_9HYPH</name>
<feature type="domain" description="Methyltransferase type 11" evidence="1">
    <location>
        <begin position="111"/>
        <end position="204"/>
    </location>
</feature>
<dbReference type="InterPro" id="IPR029063">
    <property type="entry name" value="SAM-dependent_MTases_sf"/>
</dbReference>